<proteinExistence type="predicted"/>
<sequence length="98" mass="11233">MSCHWDDPVFDTTPRGLVIVCTWPAFYDGSKEKFVVLEYSISCDFQAVPKVPSQMSIDAGSLSKWYDLVSWCKFWFTFKCPGMGLPAHPMGKWFKRPA</sequence>
<protein>
    <submittedName>
        <fullName evidence="1">Uncharacterized protein</fullName>
    </submittedName>
</protein>
<dbReference type="EMBL" id="JAFNEN010000232">
    <property type="protein sequence ID" value="KAG8188739.1"/>
    <property type="molecule type" value="Genomic_DNA"/>
</dbReference>
<dbReference type="AlphaFoldDB" id="A0AAV6UYI8"/>
<keyword evidence="2" id="KW-1185">Reference proteome</keyword>
<comment type="caution">
    <text evidence="1">The sequence shown here is derived from an EMBL/GenBank/DDBJ whole genome shotgun (WGS) entry which is preliminary data.</text>
</comment>
<reference evidence="1 2" key="1">
    <citation type="journal article" date="2022" name="Nat. Ecol. Evol.">
        <title>A masculinizing supergene underlies an exaggerated male reproductive morph in a spider.</title>
        <authorList>
            <person name="Hendrickx F."/>
            <person name="De Corte Z."/>
            <person name="Sonet G."/>
            <person name="Van Belleghem S.M."/>
            <person name="Kostlbacher S."/>
            <person name="Vangestel C."/>
        </authorList>
    </citation>
    <scope>NUCLEOTIDE SEQUENCE [LARGE SCALE GENOMIC DNA]</scope>
    <source>
        <strain evidence="1">W744_W776</strain>
    </source>
</reference>
<dbReference type="Proteomes" id="UP000827092">
    <property type="component" value="Unassembled WGS sequence"/>
</dbReference>
<evidence type="ECO:0000313" key="1">
    <source>
        <dbReference type="EMBL" id="KAG8188739.1"/>
    </source>
</evidence>
<gene>
    <name evidence="1" type="ORF">JTE90_023084</name>
</gene>
<evidence type="ECO:0000313" key="2">
    <source>
        <dbReference type="Proteomes" id="UP000827092"/>
    </source>
</evidence>
<name>A0AAV6UYI8_9ARAC</name>
<organism evidence="1 2">
    <name type="scientific">Oedothorax gibbosus</name>
    <dbReference type="NCBI Taxonomy" id="931172"/>
    <lineage>
        <taxon>Eukaryota</taxon>
        <taxon>Metazoa</taxon>
        <taxon>Ecdysozoa</taxon>
        <taxon>Arthropoda</taxon>
        <taxon>Chelicerata</taxon>
        <taxon>Arachnida</taxon>
        <taxon>Araneae</taxon>
        <taxon>Araneomorphae</taxon>
        <taxon>Entelegynae</taxon>
        <taxon>Araneoidea</taxon>
        <taxon>Linyphiidae</taxon>
        <taxon>Erigoninae</taxon>
        <taxon>Oedothorax</taxon>
    </lineage>
</organism>
<accession>A0AAV6UYI8</accession>